<dbReference type="PANTHER" id="PTHR46405:SF2">
    <property type="entry name" value="OS05G0141500 PROTEIN"/>
    <property type="match status" value="1"/>
</dbReference>
<feature type="domain" description="RING-type" evidence="4">
    <location>
        <begin position="803"/>
        <end position="843"/>
    </location>
</feature>
<dbReference type="InterPro" id="IPR046527">
    <property type="entry name" value="PIR2-like_helical"/>
</dbReference>
<dbReference type="PANTHER" id="PTHR46405">
    <property type="entry name" value="OS05G0141500 PROTEIN"/>
    <property type="match status" value="1"/>
</dbReference>
<evidence type="ECO:0000256" key="1">
    <source>
        <dbReference type="PROSITE-ProRule" id="PRU00175"/>
    </source>
</evidence>
<name>A0A7N0T6M2_KALFE</name>
<sequence length="857" mass="95888">MMTSVVENSNIGICTPHKNKRKARADKRLRDLNKADTHKLSVKNKNILLDHGLNGVCQMYGDSESDTDSQKQNLGRSNSSLQGGLFEDGSDGAKEETGEDVLDFIGWSDSARTELQSLVMCNLDAIFKSALSKILACGYSEEVATKAVMSPGICYGSKDTLSNIVDNTLKFLKTSKDIDFTEHNCFMDLKELEDYLLAEFVYVLRVIRPFSSSGDTLWYLLVSDLNVSDACAVVFGQCDISDDVNSNLRSHALPKNQLDNAMKRLDMDLNPPILGHIPSSAADFQMEIPSWIPNMAESKKTQNLNKRSFKEEIAQSSASVVDWSFIVSRTSQRLEGRGKFNSSRKVHISGTFKKESNLARKLHHLDKGCHTHGYNKSTFRQGKFFGLSIDKKVRSCGEYGEFNRRSASMKISKAVAVKISEDSSKHNCTSAKVDANPTSHLFRGGVASSLPVSSGSSDYSSGKAVRIDLSKMKKEPSQSSGSCRVDFPGCNHEGITYEDAKGQSTKPDPKADLIFQLVSRSYKLKDQLEQWTEWANSKVLQATLRLTKHKEELNALRQEKRDPERLKQSIEENAMKKLSEIENALSKANGQVEHANCAFRRLDLQNSDRKQEMEAAKLRAMESAANCQEISERERKALSSVQSGDKQKSLLQAELNSEKQKHAHALGEFMKTRGALTQLEDKRGYELKAKEDMQLQVHSIRKDIEQGEALRKLKEDAFRSKAESNLQKYKDDIQMLEREIIELSLSADVNKAVALKKGTNDVGKLSSTKKFPMFPEASLSHISKEARNSCKKGAKDVKRDRECVMCLSEEISVVFLPCAHQVICAKCNQLHENSGMKDCPSCRSMIKRRIAVRYFVP</sequence>
<accession>A0A7N0T6M2</accession>
<dbReference type="InterPro" id="IPR013083">
    <property type="entry name" value="Znf_RING/FYVE/PHD"/>
</dbReference>
<organism evidence="5 6">
    <name type="scientific">Kalanchoe fedtschenkoi</name>
    <name type="common">Lavender scallops</name>
    <name type="synonym">South American air plant</name>
    <dbReference type="NCBI Taxonomy" id="63787"/>
    <lineage>
        <taxon>Eukaryota</taxon>
        <taxon>Viridiplantae</taxon>
        <taxon>Streptophyta</taxon>
        <taxon>Embryophyta</taxon>
        <taxon>Tracheophyta</taxon>
        <taxon>Spermatophyta</taxon>
        <taxon>Magnoliopsida</taxon>
        <taxon>eudicotyledons</taxon>
        <taxon>Gunneridae</taxon>
        <taxon>Pentapetalae</taxon>
        <taxon>Saxifragales</taxon>
        <taxon>Crassulaceae</taxon>
        <taxon>Kalanchoe</taxon>
    </lineage>
</organism>
<dbReference type="InterPro" id="IPR001841">
    <property type="entry name" value="Znf_RING"/>
</dbReference>
<dbReference type="SUPFAM" id="SSF57850">
    <property type="entry name" value="RING/U-box"/>
    <property type="match status" value="1"/>
</dbReference>
<evidence type="ECO:0000313" key="5">
    <source>
        <dbReference type="EnsemblPlants" id="Kaladp0024s0576.1.v1.1"/>
    </source>
</evidence>
<evidence type="ECO:0000256" key="2">
    <source>
        <dbReference type="SAM" id="Coils"/>
    </source>
</evidence>
<dbReference type="EnsemblPlants" id="Kaladp0024s0576.1.v1.1">
    <property type="protein sequence ID" value="Kaladp0024s0576.1.v1.1"/>
    <property type="gene ID" value="Kaladp0024s0576.v1.1"/>
</dbReference>
<dbReference type="InterPro" id="IPR046934">
    <property type="entry name" value="PIR2-like"/>
</dbReference>
<proteinExistence type="predicted"/>
<keyword evidence="2" id="KW-0175">Coiled coil</keyword>
<dbReference type="GO" id="GO:0008270">
    <property type="term" value="F:zinc ion binding"/>
    <property type="evidence" value="ECO:0007669"/>
    <property type="project" value="UniProtKB-KW"/>
</dbReference>
<feature type="compositionally biased region" description="Polar residues" evidence="3">
    <location>
        <begin position="1"/>
        <end position="12"/>
    </location>
</feature>
<dbReference type="OMA" id="FTEHNCF"/>
<protein>
    <recommendedName>
        <fullName evidence="4">RING-type domain-containing protein</fullName>
    </recommendedName>
</protein>
<evidence type="ECO:0000256" key="3">
    <source>
        <dbReference type="SAM" id="MobiDB-lite"/>
    </source>
</evidence>
<keyword evidence="1" id="KW-0863">Zinc-finger</keyword>
<keyword evidence="1" id="KW-0479">Metal-binding</keyword>
<dbReference type="PROSITE" id="PS50089">
    <property type="entry name" value="ZF_RING_2"/>
    <property type="match status" value="1"/>
</dbReference>
<feature type="coiled-coil region" evidence="2">
    <location>
        <begin position="719"/>
        <end position="746"/>
    </location>
</feature>
<feature type="region of interest" description="Disordered" evidence="3">
    <location>
        <begin position="1"/>
        <end position="25"/>
    </location>
</feature>
<dbReference type="Proteomes" id="UP000594263">
    <property type="component" value="Unplaced"/>
</dbReference>
<dbReference type="Pfam" id="PF20235">
    <property type="entry name" value="PIR2-like_helical"/>
    <property type="match status" value="1"/>
</dbReference>
<keyword evidence="1" id="KW-0862">Zinc</keyword>
<dbReference type="AlphaFoldDB" id="A0A7N0T6M2"/>
<feature type="region of interest" description="Disordered" evidence="3">
    <location>
        <begin position="60"/>
        <end position="94"/>
    </location>
</feature>
<dbReference type="Gene3D" id="3.30.40.10">
    <property type="entry name" value="Zinc/RING finger domain, C3HC4 (zinc finger)"/>
    <property type="match status" value="1"/>
</dbReference>
<dbReference type="Gramene" id="Kaladp0024s0576.1.v1.1">
    <property type="protein sequence ID" value="Kaladp0024s0576.1.v1.1"/>
    <property type="gene ID" value="Kaladp0024s0576.v1.1"/>
</dbReference>
<dbReference type="CDD" id="cd23128">
    <property type="entry name" value="RING-HC_MIP1-like"/>
    <property type="match status" value="1"/>
</dbReference>
<keyword evidence="6" id="KW-1185">Reference proteome</keyword>
<feature type="compositionally biased region" description="Polar residues" evidence="3">
    <location>
        <begin position="70"/>
        <end position="82"/>
    </location>
</feature>
<reference evidence="5" key="1">
    <citation type="submission" date="2021-01" db="UniProtKB">
        <authorList>
            <consortium name="EnsemblPlants"/>
        </authorList>
    </citation>
    <scope>IDENTIFICATION</scope>
</reference>
<evidence type="ECO:0000259" key="4">
    <source>
        <dbReference type="PROSITE" id="PS50089"/>
    </source>
</evidence>
<dbReference type="Pfam" id="PF13920">
    <property type="entry name" value="zf-C3HC4_3"/>
    <property type="match status" value="1"/>
</dbReference>
<feature type="coiled-coil region" evidence="2">
    <location>
        <begin position="539"/>
        <end position="598"/>
    </location>
</feature>
<evidence type="ECO:0000313" key="6">
    <source>
        <dbReference type="Proteomes" id="UP000594263"/>
    </source>
</evidence>